<evidence type="ECO:0000313" key="14">
    <source>
        <dbReference type="EMBL" id="QQM98342.1"/>
    </source>
</evidence>
<dbReference type="STRING" id="937773.SPSINT_2207"/>
<reference evidence="11 20" key="4">
    <citation type="submission" date="2018-11" db="EMBL/GenBank/DDBJ databases">
        <authorList>
            <consortium name="Veterinary Laboratory Investigation and Response Network"/>
        </authorList>
    </citation>
    <scope>NUCLEOTIDE SEQUENCE [LARGE SCALE GENOMIC DNA]</scope>
    <source>
        <strain evidence="11 20">SPSE-18-VL-LA-PA-Ryan-0021</strain>
    </source>
</reference>
<dbReference type="Proteomes" id="UP000246351">
    <property type="component" value="Unassembled WGS sequence"/>
</dbReference>
<dbReference type="InterPro" id="IPR036117">
    <property type="entry name" value="DhaL_dom_sf"/>
</dbReference>
<evidence type="ECO:0000256" key="5">
    <source>
        <dbReference type="ARBA" id="ARBA00022777"/>
    </source>
</evidence>
<keyword evidence="20" id="KW-1185">Reference proteome</keyword>
<dbReference type="FunFam" id="1.25.40.340:FF:000002">
    <property type="entry name" value="Dihydroxyacetone kinase, L subunit"/>
    <property type="match status" value="1"/>
</dbReference>
<dbReference type="EMBL" id="CP066884">
    <property type="protein sequence ID" value="QQM98342.1"/>
    <property type="molecule type" value="Genomic_DNA"/>
</dbReference>
<comment type="pathway">
    <text evidence="2">Polyol metabolism; glycerol degradation.</text>
</comment>
<keyword evidence="6" id="KW-0319">Glycerol metabolism</keyword>
<proteinExistence type="predicted"/>
<reference evidence="18" key="3">
    <citation type="journal article" date="2018" name="Vet. Microbiol.">
        <title>Molecular epidemiology of methicillin-resistant staphylococci amongst veterinary personnel, personnel-owned pets, patients and the hospital environment of two companion animal veterinary hospitals.</title>
        <authorList>
            <person name="Worthing K.A."/>
            <person name="Brown J."/>
            <person name="Gerber L."/>
            <person name="Abraham S."/>
            <person name="Trott D."/>
            <person name="Norris J.M."/>
        </authorList>
    </citation>
    <scope>NUCLEOTIDE SEQUENCE [LARGE SCALE GENOMIC DNA]</scope>
    <source>
        <strain evidence="18">ST496-2</strain>
    </source>
</reference>
<evidence type="ECO:0000256" key="7">
    <source>
        <dbReference type="ARBA" id="ARBA00046577"/>
    </source>
</evidence>
<dbReference type="EC" id="2.7.1.121" evidence="3"/>
<dbReference type="AlphaFoldDB" id="A0A166SP70"/>
<sequence length="193" mass="21067">MDVATLKERLLALKETFETEEEALTELDRAIGDGDHGVNMRRGFEALPDQLDDSSMQALFKTTGMTLMSKVGGASGPLYGFSFVKMAQVANDEIDHDNLVELLKAFEEAVAQRGKVTLNEKTMYDVIARAREAVEQGETVDLATLQSYADATRDIEATKGRASYFKKDSIGYIDPGAQSSVYILNALIGADEA</sequence>
<organism evidence="12 17">
    <name type="scientific">Staphylococcus pseudintermedius</name>
    <dbReference type="NCBI Taxonomy" id="283734"/>
    <lineage>
        <taxon>Bacteria</taxon>
        <taxon>Bacillati</taxon>
        <taxon>Bacillota</taxon>
        <taxon>Bacilli</taxon>
        <taxon>Bacillales</taxon>
        <taxon>Staphylococcaceae</taxon>
        <taxon>Staphylococcus</taxon>
        <taxon>Staphylococcus intermedius group</taxon>
    </lineage>
</organism>
<dbReference type="Proteomes" id="UP000246800">
    <property type="component" value="Unassembled WGS sequence"/>
</dbReference>
<evidence type="ECO:0000256" key="3">
    <source>
        <dbReference type="ARBA" id="ARBA00012095"/>
    </source>
</evidence>
<dbReference type="SUPFAM" id="SSF101473">
    <property type="entry name" value="DhaL-like"/>
    <property type="match status" value="1"/>
</dbReference>
<dbReference type="OMA" id="FFRRWMT"/>
<evidence type="ECO:0000256" key="2">
    <source>
        <dbReference type="ARBA" id="ARBA00004745"/>
    </source>
</evidence>
<evidence type="ECO:0000313" key="18">
    <source>
        <dbReference type="Proteomes" id="UP000256409"/>
    </source>
</evidence>
<reference evidence="16 17" key="1">
    <citation type="journal article" date="2018" name="Vet. Microbiol.">
        <title>Clonal diversity and geographic distribution of methicillin-resistant Staphylococcus pseudintermedius from Australian animals: Discovery of novel sequence types.</title>
        <authorList>
            <person name="Worthing K.A."/>
            <person name="Abraham S."/>
            <person name="Coombs G.W."/>
            <person name="Pang S."/>
            <person name="Saputra S."/>
            <person name="Jordan D."/>
            <person name="Trott D.J."/>
            <person name="Norris J.M."/>
        </authorList>
    </citation>
    <scope>NUCLEOTIDE SEQUENCE [LARGE SCALE GENOMIC DNA]</scope>
    <source>
        <strain evidence="12 17">ST525 1</strain>
        <strain evidence="13 16">ST71 3</strain>
    </source>
</reference>
<dbReference type="OrthoDB" id="9800291at2"/>
<protein>
    <recommendedName>
        <fullName evidence="3">phosphoenolpyruvate--glycerone phosphotransferase</fullName>
        <ecNumber evidence="3">2.7.1.121</ecNumber>
    </recommendedName>
</protein>
<evidence type="ECO:0000313" key="15">
    <source>
        <dbReference type="EMBL" id="REA80454.1"/>
    </source>
</evidence>
<comment type="function">
    <text evidence="8">ADP-binding subunit of the dihydroxyacetone kinase, which is responsible for the phosphoenolpyruvate (PEP)-dependent phosphorylation of dihydroxyacetone. DhaL-ADP is converted to DhaL-ATP via a phosphoryl group transfer from DhaM and transmits it to dihydroxyacetone binds to DhaK.</text>
</comment>
<dbReference type="InterPro" id="IPR012737">
    <property type="entry name" value="DhaK_L_YcgS"/>
</dbReference>
<evidence type="ECO:0000313" key="16">
    <source>
        <dbReference type="Proteomes" id="UP000246351"/>
    </source>
</evidence>
<dbReference type="Proteomes" id="UP000595859">
    <property type="component" value="Chromosome"/>
</dbReference>
<dbReference type="EMBL" id="QEIV01000244">
    <property type="protein sequence ID" value="PWZ99355.1"/>
    <property type="molecule type" value="Genomic_DNA"/>
</dbReference>
<keyword evidence="9" id="KW-0175">Coiled coil</keyword>
<dbReference type="InterPro" id="IPR050861">
    <property type="entry name" value="Dihydroxyacetone_Kinase"/>
</dbReference>
<evidence type="ECO:0000256" key="9">
    <source>
        <dbReference type="SAM" id="Coils"/>
    </source>
</evidence>
<dbReference type="RefSeq" id="WP_014612911.1">
    <property type="nucleotide sequence ID" value="NZ_AP019372.1"/>
</dbReference>
<dbReference type="Proteomes" id="UP000256409">
    <property type="component" value="Unassembled WGS sequence"/>
</dbReference>
<dbReference type="PROSITE" id="PS51480">
    <property type="entry name" value="DHAL"/>
    <property type="match status" value="1"/>
</dbReference>
<comment type="subunit">
    <text evidence="7">Homodimer. The dihydroxyacetone kinase complex is composed of a homodimer of DhaM, a homodimer of DhaK and the subunit DhaL.</text>
</comment>
<accession>A0A166SP70</accession>
<evidence type="ECO:0000313" key="12">
    <source>
        <dbReference type="EMBL" id="PWZ73742.1"/>
    </source>
</evidence>
<feature type="domain" description="DhaL" evidence="10">
    <location>
        <begin position="4"/>
        <end position="189"/>
    </location>
</feature>
<evidence type="ECO:0000313" key="20">
    <source>
        <dbReference type="Proteomes" id="UP000600220"/>
    </source>
</evidence>
<dbReference type="GO" id="GO:0019563">
    <property type="term" value="P:glycerol catabolic process"/>
    <property type="evidence" value="ECO:0007669"/>
    <property type="project" value="TreeGrafter"/>
</dbReference>
<name>A0A166SP70_STAPS</name>
<dbReference type="GO" id="GO:0005829">
    <property type="term" value="C:cytosol"/>
    <property type="evidence" value="ECO:0007669"/>
    <property type="project" value="TreeGrafter"/>
</dbReference>
<dbReference type="GeneID" id="93823857"/>
<gene>
    <name evidence="12" type="primary">dhaL</name>
    <name evidence="12" type="ORF">DD902_10045</name>
    <name evidence="13" type="ORF">DD924_03095</name>
    <name evidence="15" type="ORF">DV961_11195</name>
    <name evidence="11" type="ORF">EGV54_13180</name>
    <name evidence="14" type="ORF">JGZ15_01285</name>
</gene>
<comment type="catalytic activity">
    <reaction evidence="1">
        <text>dihydroxyacetone + phosphoenolpyruvate = dihydroxyacetone phosphate + pyruvate</text>
        <dbReference type="Rhea" id="RHEA:18381"/>
        <dbReference type="ChEBI" id="CHEBI:15361"/>
        <dbReference type="ChEBI" id="CHEBI:16016"/>
        <dbReference type="ChEBI" id="CHEBI:57642"/>
        <dbReference type="ChEBI" id="CHEBI:58702"/>
        <dbReference type="EC" id="2.7.1.121"/>
    </reaction>
</comment>
<dbReference type="EMBL" id="AAXKXX010000034">
    <property type="protein sequence ID" value="EGQ4386004.1"/>
    <property type="molecule type" value="Genomic_DNA"/>
</dbReference>
<dbReference type="SMART" id="SM01120">
    <property type="entry name" value="Dak2"/>
    <property type="match status" value="1"/>
</dbReference>
<dbReference type="Proteomes" id="UP000600220">
    <property type="component" value="Unassembled WGS sequence"/>
</dbReference>
<feature type="coiled-coil region" evidence="9">
    <location>
        <begin position="3"/>
        <end position="30"/>
    </location>
</feature>
<dbReference type="EMBL" id="QQPC01000082">
    <property type="protein sequence ID" value="REA80454.1"/>
    <property type="molecule type" value="Genomic_DNA"/>
</dbReference>
<evidence type="ECO:0000313" key="11">
    <source>
        <dbReference type="EMBL" id="EGQ4386004.1"/>
    </source>
</evidence>
<dbReference type="PANTHER" id="PTHR28629">
    <property type="entry name" value="TRIOKINASE/FMN CYCLASE"/>
    <property type="match status" value="1"/>
</dbReference>
<dbReference type="eggNOG" id="COG1461">
    <property type="taxonomic scope" value="Bacteria"/>
</dbReference>
<evidence type="ECO:0000259" key="10">
    <source>
        <dbReference type="PROSITE" id="PS51480"/>
    </source>
</evidence>
<dbReference type="Gene3D" id="1.25.40.340">
    <property type="match status" value="1"/>
</dbReference>
<evidence type="ECO:0000256" key="4">
    <source>
        <dbReference type="ARBA" id="ARBA00022679"/>
    </source>
</evidence>
<keyword evidence="5 12" id="KW-0418">Kinase</keyword>
<evidence type="ECO:0000313" key="19">
    <source>
        <dbReference type="Proteomes" id="UP000595859"/>
    </source>
</evidence>
<evidence type="ECO:0000256" key="1">
    <source>
        <dbReference type="ARBA" id="ARBA00001113"/>
    </source>
</evidence>
<keyword evidence="4" id="KW-0808">Transferase</keyword>
<evidence type="ECO:0000256" key="6">
    <source>
        <dbReference type="ARBA" id="ARBA00022798"/>
    </source>
</evidence>
<dbReference type="InterPro" id="IPR004007">
    <property type="entry name" value="DhaL_dom"/>
</dbReference>
<evidence type="ECO:0000313" key="17">
    <source>
        <dbReference type="Proteomes" id="UP000246800"/>
    </source>
</evidence>
<dbReference type="GO" id="GO:0047324">
    <property type="term" value="F:phosphoenolpyruvate-glycerone phosphotransferase activity"/>
    <property type="evidence" value="ECO:0007669"/>
    <property type="project" value="UniProtKB-EC"/>
</dbReference>
<reference evidence="15" key="2">
    <citation type="journal article" date="2018" name="Vet. Microbiol.">
        <title>Methicillin-resistant staphylococci amongst veterinary personnel, personnel-owned pets, patients and the hospital environment of two small animal veterinary hospitals.</title>
        <authorList>
            <person name="Worthing K.A."/>
            <person name="Brown J."/>
            <person name="Gerber L."/>
            <person name="Abraham S."/>
            <person name="Trott D."/>
            <person name="Norris J.M."/>
        </authorList>
    </citation>
    <scope>NUCLEOTIDE SEQUENCE</scope>
    <source>
        <strain evidence="15">ST496-2</strain>
    </source>
</reference>
<dbReference type="Pfam" id="PF02734">
    <property type="entry name" value="Dak2"/>
    <property type="match status" value="1"/>
</dbReference>
<dbReference type="PANTHER" id="PTHR28629:SF4">
    <property type="entry name" value="TRIOKINASE_FMN CYCLASE"/>
    <property type="match status" value="1"/>
</dbReference>
<dbReference type="EMBL" id="QEIT01000056">
    <property type="protein sequence ID" value="PWZ73742.1"/>
    <property type="molecule type" value="Genomic_DNA"/>
</dbReference>
<dbReference type="NCBIfam" id="TIGR02365">
    <property type="entry name" value="dha_L_ycgS"/>
    <property type="match status" value="1"/>
</dbReference>
<evidence type="ECO:0000256" key="8">
    <source>
        <dbReference type="ARBA" id="ARBA00055771"/>
    </source>
</evidence>
<evidence type="ECO:0000313" key="13">
    <source>
        <dbReference type="EMBL" id="PWZ99355.1"/>
    </source>
</evidence>
<reference evidence="14 19" key="5">
    <citation type="submission" date="2020-12" db="EMBL/GenBank/DDBJ databases">
        <title>Whole genome sequencing and de novo assembly of Staphylococcus pseudintermedius: a novel pangenome approach to unravel pathogenesis of canine pyoderma.</title>
        <authorList>
            <person name="Ferrer L."/>
            <person name="Perez D."/>
            <person name="Fonticoba R."/>
            <person name="Vines J."/>
            <person name="Fabregas N."/>
            <person name="Madronero S."/>
            <person name="Meroni G."/>
            <person name="Martino P."/>
            <person name="Martinez S."/>
            <person name="Cusco A."/>
            <person name="Migura L."/>
            <person name="Francino O."/>
        </authorList>
    </citation>
    <scope>NUCLEOTIDE SEQUENCE [LARGE SCALE GENOMIC DNA]</scope>
    <source>
        <strain evidence="14 19">HSP080</strain>
    </source>
</reference>
<dbReference type="GO" id="GO:0004371">
    <property type="term" value="F:glycerone kinase activity"/>
    <property type="evidence" value="ECO:0007669"/>
    <property type="project" value="InterPro"/>
</dbReference>